<evidence type="ECO:0000256" key="1">
    <source>
        <dbReference type="SAM" id="MobiDB-lite"/>
    </source>
</evidence>
<dbReference type="Proteomes" id="UP000016930">
    <property type="component" value="Unassembled WGS sequence"/>
</dbReference>
<evidence type="ECO:0000313" key="2">
    <source>
        <dbReference type="EMBL" id="EMD41762.1"/>
    </source>
</evidence>
<feature type="region of interest" description="Disordered" evidence="1">
    <location>
        <begin position="1"/>
        <end position="88"/>
    </location>
</feature>
<feature type="compositionally biased region" description="Basic and acidic residues" evidence="1">
    <location>
        <begin position="178"/>
        <end position="196"/>
    </location>
</feature>
<evidence type="ECO:0000313" key="3">
    <source>
        <dbReference type="Proteomes" id="UP000016930"/>
    </source>
</evidence>
<feature type="compositionally biased region" description="Low complexity" evidence="1">
    <location>
        <begin position="130"/>
        <end position="141"/>
    </location>
</feature>
<dbReference type="EMBL" id="KB445791">
    <property type="protein sequence ID" value="EMD41762.1"/>
    <property type="molecule type" value="Genomic_DNA"/>
</dbReference>
<dbReference type="OrthoDB" id="2688840at2759"/>
<dbReference type="HOGENOM" id="CLU_773769_0_0_1"/>
<keyword evidence="3" id="KW-1185">Reference proteome</keyword>
<feature type="region of interest" description="Disordered" evidence="1">
    <location>
        <begin position="178"/>
        <end position="209"/>
    </location>
</feature>
<reference evidence="2 3" key="1">
    <citation type="journal article" date="2012" name="Proc. Natl. Acad. Sci. U.S.A.">
        <title>Comparative genomics of Ceriporiopsis subvermispora and Phanerochaete chrysosporium provide insight into selective ligninolysis.</title>
        <authorList>
            <person name="Fernandez-Fueyo E."/>
            <person name="Ruiz-Duenas F.J."/>
            <person name="Ferreira P."/>
            <person name="Floudas D."/>
            <person name="Hibbett D.S."/>
            <person name="Canessa P."/>
            <person name="Larrondo L.F."/>
            <person name="James T.Y."/>
            <person name="Seelenfreund D."/>
            <person name="Lobos S."/>
            <person name="Polanco R."/>
            <person name="Tello M."/>
            <person name="Honda Y."/>
            <person name="Watanabe T."/>
            <person name="Watanabe T."/>
            <person name="Ryu J.S."/>
            <person name="Kubicek C.P."/>
            <person name="Schmoll M."/>
            <person name="Gaskell J."/>
            <person name="Hammel K.E."/>
            <person name="St John F.J."/>
            <person name="Vanden Wymelenberg A."/>
            <person name="Sabat G."/>
            <person name="Splinter BonDurant S."/>
            <person name="Syed K."/>
            <person name="Yadav J.S."/>
            <person name="Doddapaneni H."/>
            <person name="Subramanian V."/>
            <person name="Lavin J.L."/>
            <person name="Oguiza J.A."/>
            <person name="Perez G."/>
            <person name="Pisabarro A.G."/>
            <person name="Ramirez L."/>
            <person name="Santoyo F."/>
            <person name="Master E."/>
            <person name="Coutinho P.M."/>
            <person name="Henrissat B."/>
            <person name="Lombard V."/>
            <person name="Magnuson J.K."/>
            <person name="Kuees U."/>
            <person name="Hori C."/>
            <person name="Igarashi K."/>
            <person name="Samejima M."/>
            <person name="Held B.W."/>
            <person name="Barry K.W."/>
            <person name="LaButti K.M."/>
            <person name="Lapidus A."/>
            <person name="Lindquist E.A."/>
            <person name="Lucas S.M."/>
            <person name="Riley R."/>
            <person name="Salamov A.A."/>
            <person name="Hoffmeister D."/>
            <person name="Schwenk D."/>
            <person name="Hadar Y."/>
            <person name="Yarden O."/>
            <person name="de Vries R.P."/>
            <person name="Wiebenga A."/>
            <person name="Stenlid J."/>
            <person name="Eastwood D."/>
            <person name="Grigoriev I.V."/>
            <person name="Berka R.M."/>
            <person name="Blanchette R.A."/>
            <person name="Kersten P."/>
            <person name="Martinez A.T."/>
            <person name="Vicuna R."/>
            <person name="Cullen D."/>
        </authorList>
    </citation>
    <scope>NUCLEOTIDE SEQUENCE [LARGE SCALE GENOMIC DNA]</scope>
    <source>
        <strain evidence="2 3">B</strain>
    </source>
</reference>
<name>M2RTI7_CERS8</name>
<protein>
    <submittedName>
        <fullName evidence="2">Uncharacterized protein</fullName>
    </submittedName>
</protein>
<dbReference type="AlphaFoldDB" id="M2RTI7"/>
<feature type="compositionally biased region" description="Basic and acidic residues" evidence="1">
    <location>
        <begin position="70"/>
        <end position="84"/>
    </location>
</feature>
<gene>
    <name evidence="2" type="ORF">CERSUDRAFT_110336</name>
</gene>
<accession>M2RTI7</accession>
<feature type="region of interest" description="Disordered" evidence="1">
    <location>
        <begin position="273"/>
        <end position="301"/>
    </location>
</feature>
<feature type="compositionally biased region" description="Basic and acidic residues" evidence="1">
    <location>
        <begin position="53"/>
        <end position="63"/>
    </location>
</feature>
<organism evidence="2 3">
    <name type="scientific">Ceriporiopsis subvermispora (strain B)</name>
    <name type="common">White-rot fungus</name>
    <name type="synonym">Gelatoporia subvermispora</name>
    <dbReference type="NCBI Taxonomy" id="914234"/>
    <lineage>
        <taxon>Eukaryota</taxon>
        <taxon>Fungi</taxon>
        <taxon>Dikarya</taxon>
        <taxon>Basidiomycota</taxon>
        <taxon>Agaricomycotina</taxon>
        <taxon>Agaricomycetes</taxon>
        <taxon>Polyporales</taxon>
        <taxon>Gelatoporiaceae</taxon>
        <taxon>Gelatoporia</taxon>
    </lineage>
</organism>
<feature type="compositionally biased region" description="Low complexity" evidence="1">
    <location>
        <begin position="12"/>
        <end position="21"/>
    </location>
</feature>
<feature type="region of interest" description="Disordered" evidence="1">
    <location>
        <begin position="118"/>
        <end position="142"/>
    </location>
</feature>
<feature type="compositionally biased region" description="Basic residues" evidence="1">
    <location>
        <begin position="1"/>
        <end position="11"/>
    </location>
</feature>
<sequence>MSSPIHRRRSHSSSSPFSGIRSLDDAKRRSATKRARPSTPRSPSGKGIFPGEPLEKWDVDQWRRGKRARRDAVSPKGMMDERRSPVLGSVFQEKRAAPLSRPMLSGFACTPDAFDLFPNRKSPRRASQTSPRLSDPLPSSRTVPLDELTRLRSDAFWELHRSVAENGEGLVRRMRDWEDNRSGSEARSERAHVKDQGRRKRRSARHSFTLSEDSPIIPAIEDEDDVEIVFGDASSGLAYSRNRSPAHKKRAASLGMMDVDMPDVEAYSPSYMSAEDGERCSSPLEVSSGFSTFSSDDEQSPMDGMHDLGASRTPALSHTYTNSTNSSVVSLPLSSAPVAAHSTDLAIQGHNSPFSFAHSSGPSTSSAQVSLSSTRSEKAIAALTLAMANGAAGLNDYAPLHAEQGATALDECQVGEMWH</sequence>
<proteinExistence type="predicted"/>
<feature type="compositionally biased region" description="Polar residues" evidence="1">
    <location>
        <begin position="284"/>
        <end position="294"/>
    </location>
</feature>